<dbReference type="PROSITE" id="PS00061">
    <property type="entry name" value="ADH_SHORT"/>
    <property type="match status" value="1"/>
</dbReference>
<gene>
    <name evidence="5" type="ORF">AB3X52_15050</name>
</gene>
<keyword evidence="2" id="KW-0560">Oxidoreductase</keyword>
<comment type="caution">
    <text evidence="5">The sequence shown here is derived from an EMBL/GenBank/DDBJ whole genome shotgun (WGS) entry which is preliminary data.</text>
</comment>
<evidence type="ECO:0000256" key="3">
    <source>
        <dbReference type="RuleBase" id="RU000363"/>
    </source>
</evidence>
<dbReference type="InterPro" id="IPR057326">
    <property type="entry name" value="KR_dom"/>
</dbReference>
<organism evidence="5 6">
    <name type="scientific">Nocardioides eburneus</name>
    <dbReference type="NCBI Taxonomy" id="3231482"/>
    <lineage>
        <taxon>Bacteria</taxon>
        <taxon>Bacillati</taxon>
        <taxon>Actinomycetota</taxon>
        <taxon>Actinomycetes</taxon>
        <taxon>Propionibacteriales</taxon>
        <taxon>Nocardioidaceae</taxon>
        <taxon>Nocardioides</taxon>
    </lineage>
</organism>
<dbReference type="PRINTS" id="PR00081">
    <property type="entry name" value="GDHRDH"/>
</dbReference>
<protein>
    <submittedName>
        <fullName evidence="5">SDR family NAD(P)-dependent oxidoreductase</fullName>
    </submittedName>
</protein>
<comment type="similarity">
    <text evidence="1 3">Belongs to the short-chain dehydrogenases/reductases (SDR) family.</text>
</comment>
<dbReference type="InterPro" id="IPR020904">
    <property type="entry name" value="Sc_DH/Rdtase_CS"/>
</dbReference>
<keyword evidence="6" id="KW-1185">Reference proteome</keyword>
<dbReference type="RefSeq" id="WP_367994911.1">
    <property type="nucleotide sequence ID" value="NZ_JBFPJR010000029.1"/>
</dbReference>
<proteinExistence type="inferred from homology"/>
<dbReference type="Pfam" id="PF00106">
    <property type="entry name" value="adh_short"/>
    <property type="match status" value="1"/>
</dbReference>
<dbReference type="SUPFAM" id="SSF51735">
    <property type="entry name" value="NAD(P)-binding Rossmann-fold domains"/>
    <property type="match status" value="1"/>
</dbReference>
<evidence type="ECO:0000256" key="2">
    <source>
        <dbReference type="ARBA" id="ARBA00023002"/>
    </source>
</evidence>
<dbReference type="PANTHER" id="PTHR43391:SF12">
    <property type="entry name" value="OXIDOREDUCTASE EPHD-RELATED"/>
    <property type="match status" value="1"/>
</dbReference>
<evidence type="ECO:0000259" key="4">
    <source>
        <dbReference type="SMART" id="SM00822"/>
    </source>
</evidence>
<evidence type="ECO:0000313" key="6">
    <source>
        <dbReference type="Proteomes" id="UP001556631"/>
    </source>
</evidence>
<dbReference type="InterPro" id="IPR036291">
    <property type="entry name" value="NAD(P)-bd_dom_sf"/>
</dbReference>
<dbReference type="SMART" id="SM00822">
    <property type="entry name" value="PKS_KR"/>
    <property type="match status" value="1"/>
</dbReference>
<evidence type="ECO:0000313" key="5">
    <source>
        <dbReference type="EMBL" id="MEX0428943.1"/>
    </source>
</evidence>
<dbReference type="PANTHER" id="PTHR43391">
    <property type="entry name" value="RETINOL DEHYDROGENASE-RELATED"/>
    <property type="match status" value="1"/>
</dbReference>
<feature type="domain" description="Ketoreductase" evidence="4">
    <location>
        <begin position="9"/>
        <end position="195"/>
    </location>
</feature>
<dbReference type="EMBL" id="JBFPJR010000029">
    <property type="protein sequence ID" value="MEX0428943.1"/>
    <property type="molecule type" value="Genomic_DNA"/>
</dbReference>
<dbReference type="CDD" id="cd05233">
    <property type="entry name" value="SDR_c"/>
    <property type="match status" value="1"/>
</dbReference>
<name>A0ABV3T3Y9_9ACTN</name>
<dbReference type="Gene3D" id="3.40.50.720">
    <property type="entry name" value="NAD(P)-binding Rossmann-like Domain"/>
    <property type="match status" value="1"/>
</dbReference>
<dbReference type="PRINTS" id="PR00080">
    <property type="entry name" value="SDRFAMILY"/>
</dbReference>
<accession>A0ABV3T3Y9</accession>
<reference evidence="5 6" key="1">
    <citation type="submission" date="2024-07" db="EMBL/GenBank/DDBJ databases">
        <authorList>
            <person name="Lee S."/>
            <person name="Kang M."/>
        </authorList>
    </citation>
    <scope>NUCLEOTIDE SEQUENCE [LARGE SCALE GENOMIC DNA]</scope>
    <source>
        <strain evidence="5 6">DS6</strain>
    </source>
</reference>
<sequence length="273" mass="28598">MGITDFEGRVVVVTGGASGIGRGMVERFGARGAQVVIADLDGPALERAAAETGSTPVATDVADAASVAALADRVLADHGRVDIVCNNAGVGPRADVSRLTLGDWEWVLRVNLFGVIHGVHAFLPHLRANPRGGWIVNTASMSRFVFPPGYAPYVTSKAGVEALSLVLAKELAADGADIGVTVLHPGAVHTDIKHSLRSRPAALGQDSGLVDFDLAQQLPASTRWSTPAETGELVVRAVERGELYALTHPEQLPQVRATHAAVEEAFEQAATVR</sequence>
<dbReference type="Proteomes" id="UP001556631">
    <property type="component" value="Unassembled WGS sequence"/>
</dbReference>
<dbReference type="InterPro" id="IPR002347">
    <property type="entry name" value="SDR_fam"/>
</dbReference>
<evidence type="ECO:0000256" key="1">
    <source>
        <dbReference type="ARBA" id="ARBA00006484"/>
    </source>
</evidence>